<comment type="similarity">
    <text evidence="2 7">Belongs to the ExbD/TolR family.</text>
</comment>
<evidence type="ECO:0000256" key="2">
    <source>
        <dbReference type="ARBA" id="ARBA00005811"/>
    </source>
</evidence>
<proteinExistence type="inferred from homology"/>
<keyword evidence="6 9" id="KW-0472">Membrane</keyword>
<dbReference type="RefSeq" id="WP_172190925.1">
    <property type="nucleotide sequence ID" value="NZ_CAWPPK010000016.1"/>
</dbReference>
<reference evidence="10 11" key="1">
    <citation type="journal article" date="2020" name="Sci. Rep.">
        <title>A novel cyanobacterial geosmin producer, revising GeoA distribution and dispersion patterns in Bacteria.</title>
        <authorList>
            <person name="Churro C."/>
            <person name="Semedo-Aguiar A.P."/>
            <person name="Silva A.D."/>
            <person name="Pereira-Leal J.B."/>
            <person name="Leite R.B."/>
        </authorList>
    </citation>
    <scope>NUCLEOTIDE SEQUENCE [LARGE SCALE GENOMIC DNA]</scope>
    <source>
        <strain evidence="10 11">IPMA8</strain>
    </source>
</reference>
<feature type="compositionally biased region" description="Low complexity" evidence="8">
    <location>
        <begin position="169"/>
        <end position="180"/>
    </location>
</feature>
<keyword evidence="7" id="KW-0653">Protein transport</keyword>
<feature type="transmembrane region" description="Helical" evidence="9">
    <location>
        <begin position="16"/>
        <end position="35"/>
    </location>
</feature>
<accession>A0ABX2D379</accession>
<keyword evidence="7" id="KW-0813">Transport</keyword>
<evidence type="ECO:0000256" key="7">
    <source>
        <dbReference type="RuleBase" id="RU003879"/>
    </source>
</evidence>
<evidence type="ECO:0000313" key="10">
    <source>
        <dbReference type="EMBL" id="NQE37089.1"/>
    </source>
</evidence>
<evidence type="ECO:0000256" key="8">
    <source>
        <dbReference type="SAM" id="MobiDB-lite"/>
    </source>
</evidence>
<feature type="compositionally biased region" description="Polar residues" evidence="8">
    <location>
        <begin position="205"/>
        <end position="214"/>
    </location>
</feature>
<feature type="compositionally biased region" description="Pro residues" evidence="8">
    <location>
        <begin position="140"/>
        <end position="154"/>
    </location>
</feature>
<keyword evidence="5 9" id="KW-1133">Transmembrane helix</keyword>
<gene>
    <name evidence="10" type="ORF">E5S67_04857</name>
</gene>
<dbReference type="Pfam" id="PF02472">
    <property type="entry name" value="ExbD"/>
    <property type="match status" value="1"/>
</dbReference>
<evidence type="ECO:0000256" key="6">
    <source>
        <dbReference type="ARBA" id="ARBA00023136"/>
    </source>
</evidence>
<protein>
    <recommendedName>
        <fullName evidence="12">Biopolymer transporter ExbD</fullName>
    </recommendedName>
</protein>
<keyword evidence="11" id="KW-1185">Reference proteome</keyword>
<evidence type="ECO:0008006" key="12">
    <source>
        <dbReference type="Google" id="ProtNLM"/>
    </source>
</evidence>
<sequence length="242" mass="25955">MKINLDTPAEEARIELVPLIDVIFCILTFFLLAALQLTRQQAINVDLPKAKTGQTQMREMLIVSIDDFGQTYIDQLPVNYQQLDRVLKSFQTQNPAGLIVLYAPQNARYSKVVEVLDKLREVGGDRVALATLPSSATSPQPNPSLPNSGIPPAPSIGNSGQPLPSPVAPRQQQFNPNQFQSPLPAPGQQQLNPNQFQSPLPAPGQPSNFGTNQGIPPVSPAPTAPNFRPGAGTPPQDGGSSN</sequence>
<keyword evidence="3" id="KW-1003">Cell membrane</keyword>
<feature type="region of interest" description="Disordered" evidence="8">
    <location>
        <begin position="131"/>
        <end position="242"/>
    </location>
</feature>
<evidence type="ECO:0000256" key="4">
    <source>
        <dbReference type="ARBA" id="ARBA00022692"/>
    </source>
</evidence>
<evidence type="ECO:0000256" key="1">
    <source>
        <dbReference type="ARBA" id="ARBA00004162"/>
    </source>
</evidence>
<dbReference type="PANTHER" id="PTHR30558:SF3">
    <property type="entry name" value="BIOPOLYMER TRANSPORT PROTEIN EXBD-RELATED"/>
    <property type="match status" value="1"/>
</dbReference>
<evidence type="ECO:0000313" key="11">
    <source>
        <dbReference type="Proteomes" id="UP000702425"/>
    </source>
</evidence>
<name>A0ABX2D379_9CYAN</name>
<dbReference type="Gene3D" id="3.30.420.270">
    <property type="match status" value="1"/>
</dbReference>
<comment type="caution">
    <text evidence="10">The sequence shown here is derived from an EMBL/GenBank/DDBJ whole genome shotgun (WGS) entry which is preliminary data.</text>
</comment>
<comment type="subcellular location">
    <subcellularLocation>
        <location evidence="1">Cell membrane</location>
        <topology evidence="1">Single-pass membrane protein</topology>
    </subcellularLocation>
    <subcellularLocation>
        <location evidence="7">Cell membrane</location>
        <topology evidence="7">Single-pass type II membrane protein</topology>
    </subcellularLocation>
</comment>
<keyword evidence="4 7" id="KW-0812">Transmembrane</keyword>
<evidence type="ECO:0000256" key="5">
    <source>
        <dbReference type="ARBA" id="ARBA00022989"/>
    </source>
</evidence>
<dbReference type="EMBL" id="SRRZ01000112">
    <property type="protein sequence ID" value="NQE37089.1"/>
    <property type="molecule type" value="Genomic_DNA"/>
</dbReference>
<feature type="compositionally biased region" description="Polar residues" evidence="8">
    <location>
        <begin position="187"/>
        <end position="198"/>
    </location>
</feature>
<dbReference type="Proteomes" id="UP000702425">
    <property type="component" value="Unassembled WGS sequence"/>
</dbReference>
<dbReference type="InterPro" id="IPR003400">
    <property type="entry name" value="ExbD"/>
</dbReference>
<organism evidence="10 11">
    <name type="scientific">Microcoleus asticus IPMA8</name>
    <dbReference type="NCBI Taxonomy" id="2563858"/>
    <lineage>
        <taxon>Bacteria</taxon>
        <taxon>Bacillati</taxon>
        <taxon>Cyanobacteriota</taxon>
        <taxon>Cyanophyceae</taxon>
        <taxon>Oscillatoriophycideae</taxon>
        <taxon>Oscillatoriales</taxon>
        <taxon>Microcoleaceae</taxon>
        <taxon>Microcoleus</taxon>
        <taxon>Microcoleus asticus</taxon>
    </lineage>
</organism>
<evidence type="ECO:0000256" key="3">
    <source>
        <dbReference type="ARBA" id="ARBA00022475"/>
    </source>
</evidence>
<evidence type="ECO:0000256" key="9">
    <source>
        <dbReference type="SAM" id="Phobius"/>
    </source>
</evidence>
<dbReference type="PANTHER" id="PTHR30558">
    <property type="entry name" value="EXBD MEMBRANE COMPONENT OF PMF-DRIVEN MACROMOLECULE IMPORT SYSTEM"/>
    <property type="match status" value="1"/>
</dbReference>